<dbReference type="AlphaFoldDB" id="A0A0P0F854"/>
<reference evidence="1 2" key="1">
    <citation type="journal article" date="2019" name="Nat. Med.">
        <title>A library of human gut bacterial isolates paired with longitudinal multiomics data enables mechanistic microbiome research.</title>
        <authorList>
            <person name="Poyet M."/>
            <person name="Groussin M."/>
            <person name="Gibbons S.M."/>
            <person name="Avila-Pacheco J."/>
            <person name="Jiang X."/>
            <person name="Kearney S.M."/>
            <person name="Perrotta A.R."/>
            <person name="Berdy B."/>
            <person name="Zhao S."/>
            <person name="Lieberman T.D."/>
            <person name="Swanson P.K."/>
            <person name="Smith M."/>
            <person name="Roesemann S."/>
            <person name="Alexander J.E."/>
            <person name="Rich S.A."/>
            <person name="Livny J."/>
            <person name="Vlamakis H."/>
            <person name="Clish C."/>
            <person name="Bullock K."/>
            <person name="Deik A."/>
            <person name="Scott J."/>
            <person name="Pierce K.A."/>
            <person name="Xavier R.J."/>
            <person name="Alm E.J."/>
        </authorList>
    </citation>
    <scope>NUCLEOTIDE SEQUENCE [LARGE SCALE GENOMIC DNA]</scope>
    <source>
        <strain evidence="1 2">BIOML-A162</strain>
    </source>
</reference>
<dbReference type="EMBL" id="WCRY01000050">
    <property type="protein sequence ID" value="KAB4470243.1"/>
    <property type="molecule type" value="Genomic_DNA"/>
</dbReference>
<dbReference type="InterPro" id="IPR043738">
    <property type="entry name" value="DUF5683"/>
</dbReference>
<proteinExistence type="predicted"/>
<accession>A0A0P0F854</accession>
<dbReference type="RefSeq" id="WP_062694730.1">
    <property type="nucleotide sequence ID" value="NZ_CAXSNJ010000021.1"/>
</dbReference>
<comment type="caution">
    <text evidence="1">The sequence shown here is derived from an EMBL/GenBank/DDBJ whole genome shotgun (WGS) entry which is preliminary data.</text>
</comment>
<dbReference type="KEGG" id="btho:Btheta7330_01379"/>
<evidence type="ECO:0000313" key="2">
    <source>
        <dbReference type="Proteomes" id="UP000436858"/>
    </source>
</evidence>
<dbReference type="Proteomes" id="UP000436858">
    <property type="component" value="Unassembled WGS sequence"/>
</dbReference>
<organism evidence="1 2">
    <name type="scientific">Bacteroides thetaiotaomicron</name>
    <dbReference type="NCBI Taxonomy" id="818"/>
    <lineage>
        <taxon>Bacteria</taxon>
        <taxon>Pseudomonadati</taxon>
        <taxon>Bacteroidota</taxon>
        <taxon>Bacteroidia</taxon>
        <taxon>Bacteroidales</taxon>
        <taxon>Bacteroidaceae</taxon>
        <taxon>Bacteroides</taxon>
    </lineage>
</organism>
<gene>
    <name evidence="1" type="ORF">GAN91_26555</name>
</gene>
<name>A0A0P0F854_BACT4</name>
<dbReference type="Pfam" id="PF18935">
    <property type="entry name" value="DUF5683"/>
    <property type="match status" value="1"/>
</dbReference>
<sequence length="284" mass="32561">MKYLILILGLCFYIQIQAQQKSESQRPPWMRGDLPIQTNHSYWFKQMYGEGKTLSEARQNATLALLGDLMKAKGFTVSGNELEQILSSDSNKEYNETTLRDYSYNIEYDQQKISFQVADEYWELLNGNYVCYILYEVANDPKFVRFETVTYTTKYGASALLRSVIVPGWGQMHKRQKAKGIAILGTEIASISGIVISQNLHKSYQNKTKKEQDSKLRQSYQNKSNTWGNMRNGFIVAASAIYIYNIIDVLASKGAKRYNNQRSIAFSPFIDEKTNYGISLALKF</sequence>
<evidence type="ECO:0000313" key="1">
    <source>
        <dbReference type="EMBL" id="KAB4470243.1"/>
    </source>
</evidence>
<protein>
    <submittedName>
        <fullName evidence="1">Uncharacterized protein</fullName>
    </submittedName>
</protein>